<accession>A0AAE0B521</accession>
<sequence length="113" mass="12886">MAEAEQEVKLLVKWCSSFGMRVEWALKLKGIKFQVVEQDTTNKSPLLLNSNPIYKKIPFTEVIRKVIFTKGEQQEKEVKEAKEAMEVLEGELKGKKFFGGDNIGLVDIVLGWI</sequence>
<dbReference type="InterPro" id="IPR004046">
    <property type="entry name" value="GST_C"/>
</dbReference>
<gene>
    <name evidence="5" type="ORF">Dsin_001311</name>
</gene>
<name>A0AAE0B521_9ROSI</name>
<dbReference type="PROSITE" id="PS50404">
    <property type="entry name" value="GST_NTER"/>
    <property type="match status" value="1"/>
</dbReference>
<dbReference type="GO" id="GO:0004364">
    <property type="term" value="F:glutathione transferase activity"/>
    <property type="evidence" value="ECO:0007669"/>
    <property type="project" value="TreeGrafter"/>
</dbReference>
<dbReference type="InterPro" id="IPR036249">
    <property type="entry name" value="Thioredoxin-like_sf"/>
</dbReference>
<proteinExistence type="inferred from homology"/>
<dbReference type="Proteomes" id="UP001281410">
    <property type="component" value="Unassembled WGS sequence"/>
</dbReference>
<dbReference type="InterPro" id="IPR045073">
    <property type="entry name" value="Omega/Tau-like"/>
</dbReference>
<dbReference type="InterPro" id="IPR036282">
    <property type="entry name" value="Glutathione-S-Trfase_C_sf"/>
</dbReference>
<reference evidence="5" key="1">
    <citation type="journal article" date="2023" name="Plant J.">
        <title>Genome sequences and population genomics provide insights into the demographic history, inbreeding, and mutation load of two 'living fossil' tree species of Dipteronia.</title>
        <authorList>
            <person name="Feng Y."/>
            <person name="Comes H.P."/>
            <person name="Chen J."/>
            <person name="Zhu S."/>
            <person name="Lu R."/>
            <person name="Zhang X."/>
            <person name="Li P."/>
            <person name="Qiu J."/>
            <person name="Olsen K.M."/>
            <person name="Qiu Y."/>
        </authorList>
    </citation>
    <scope>NUCLEOTIDE SEQUENCE</scope>
    <source>
        <strain evidence="5">NBL</strain>
    </source>
</reference>
<evidence type="ECO:0000256" key="2">
    <source>
        <dbReference type="ARBA" id="ARBA00022575"/>
    </source>
</evidence>
<dbReference type="PANTHER" id="PTHR11260">
    <property type="entry name" value="GLUTATHIONE S-TRANSFERASE, GST, SUPERFAMILY, GST DOMAIN CONTAINING"/>
    <property type="match status" value="1"/>
</dbReference>
<organism evidence="5 6">
    <name type="scientific">Dipteronia sinensis</name>
    <dbReference type="NCBI Taxonomy" id="43782"/>
    <lineage>
        <taxon>Eukaryota</taxon>
        <taxon>Viridiplantae</taxon>
        <taxon>Streptophyta</taxon>
        <taxon>Embryophyta</taxon>
        <taxon>Tracheophyta</taxon>
        <taxon>Spermatophyta</taxon>
        <taxon>Magnoliopsida</taxon>
        <taxon>eudicotyledons</taxon>
        <taxon>Gunneridae</taxon>
        <taxon>Pentapetalae</taxon>
        <taxon>rosids</taxon>
        <taxon>malvids</taxon>
        <taxon>Sapindales</taxon>
        <taxon>Sapindaceae</taxon>
        <taxon>Hippocastanoideae</taxon>
        <taxon>Acereae</taxon>
        <taxon>Dipteronia</taxon>
    </lineage>
</organism>
<dbReference type="AlphaFoldDB" id="A0AAE0B521"/>
<evidence type="ECO:0000259" key="4">
    <source>
        <dbReference type="PROSITE" id="PS50404"/>
    </source>
</evidence>
<dbReference type="Pfam" id="PF00043">
    <property type="entry name" value="GST_C"/>
    <property type="match status" value="1"/>
</dbReference>
<keyword evidence="6" id="KW-1185">Reference proteome</keyword>
<evidence type="ECO:0000313" key="5">
    <source>
        <dbReference type="EMBL" id="KAK3229430.1"/>
    </source>
</evidence>
<dbReference type="InterPro" id="IPR004045">
    <property type="entry name" value="Glutathione_S-Trfase_N"/>
</dbReference>
<dbReference type="Pfam" id="PF02798">
    <property type="entry name" value="GST_N"/>
    <property type="match status" value="1"/>
</dbReference>
<evidence type="ECO:0000256" key="3">
    <source>
        <dbReference type="ARBA" id="ARBA00025743"/>
    </source>
</evidence>
<dbReference type="SUPFAM" id="SSF47616">
    <property type="entry name" value="GST C-terminal domain-like"/>
    <property type="match status" value="1"/>
</dbReference>
<protein>
    <recommendedName>
        <fullName evidence="4">GST N-terminal domain-containing protein</fullName>
    </recommendedName>
</protein>
<dbReference type="EMBL" id="JANJYJ010000001">
    <property type="protein sequence ID" value="KAK3229430.1"/>
    <property type="molecule type" value="Genomic_DNA"/>
</dbReference>
<dbReference type="SUPFAM" id="SSF52833">
    <property type="entry name" value="Thioredoxin-like"/>
    <property type="match status" value="1"/>
</dbReference>
<dbReference type="Gene3D" id="3.40.30.10">
    <property type="entry name" value="Glutaredoxin"/>
    <property type="match status" value="1"/>
</dbReference>
<comment type="caution">
    <text evidence="5">The sequence shown here is derived from an EMBL/GenBank/DDBJ whole genome shotgun (WGS) entry which is preliminary data.</text>
</comment>
<comment type="similarity">
    <text evidence="3">Belongs to the GST superfamily. Tau family.</text>
</comment>
<dbReference type="PANTHER" id="PTHR11260:SF676">
    <property type="entry name" value="GLUTATHIONE S-TRANSFERASE U8"/>
    <property type="match status" value="1"/>
</dbReference>
<feature type="domain" description="GST N-terminal" evidence="4">
    <location>
        <begin position="6"/>
        <end position="96"/>
    </location>
</feature>
<evidence type="ECO:0000256" key="1">
    <source>
        <dbReference type="ARBA" id="ARBA00004514"/>
    </source>
</evidence>
<keyword evidence="2" id="KW-0216">Detoxification</keyword>
<dbReference type="GO" id="GO:0009407">
    <property type="term" value="P:toxin catabolic process"/>
    <property type="evidence" value="ECO:0007669"/>
    <property type="project" value="UniProtKB-ARBA"/>
</dbReference>
<evidence type="ECO:0000313" key="6">
    <source>
        <dbReference type="Proteomes" id="UP001281410"/>
    </source>
</evidence>
<comment type="subcellular location">
    <subcellularLocation>
        <location evidence="1">Cytoplasm</location>
        <location evidence="1">Cytosol</location>
    </subcellularLocation>
</comment>
<dbReference type="GO" id="GO:0005829">
    <property type="term" value="C:cytosol"/>
    <property type="evidence" value="ECO:0007669"/>
    <property type="project" value="UniProtKB-SubCell"/>
</dbReference>
<dbReference type="GO" id="GO:0006749">
    <property type="term" value="P:glutathione metabolic process"/>
    <property type="evidence" value="ECO:0007669"/>
    <property type="project" value="TreeGrafter"/>
</dbReference>